<dbReference type="RefSeq" id="WP_399841849.1">
    <property type="nucleotide sequence ID" value="NZ_JBITWC010000003.1"/>
</dbReference>
<proteinExistence type="predicted"/>
<sequence length="100" mass="11899">MDERYRATVWRKKLERGRNGWRRFTSASLPRCVIEFHIIHKGYLYSGRHGTFSFDPEEGRTPGTAAYVLNRRDLMTEGVWRMARNPDGEWGMVRRPWPLT</sequence>
<evidence type="ECO:0000313" key="1">
    <source>
        <dbReference type="EMBL" id="MFI8748835.1"/>
    </source>
</evidence>
<organism evidence="1 2">
    <name type="scientific">Vreelandella lionensis</name>
    <dbReference type="NCBI Taxonomy" id="1144478"/>
    <lineage>
        <taxon>Bacteria</taxon>
        <taxon>Pseudomonadati</taxon>
        <taxon>Pseudomonadota</taxon>
        <taxon>Gammaproteobacteria</taxon>
        <taxon>Oceanospirillales</taxon>
        <taxon>Halomonadaceae</taxon>
        <taxon>Vreelandella</taxon>
    </lineage>
</organism>
<gene>
    <name evidence="1" type="ORF">ACIGG6_02350</name>
</gene>
<comment type="caution">
    <text evidence="1">The sequence shown here is derived from an EMBL/GenBank/DDBJ whole genome shotgun (WGS) entry which is preliminary data.</text>
</comment>
<reference evidence="1 2" key="1">
    <citation type="submission" date="2024-10" db="EMBL/GenBank/DDBJ databases">
        <title>The Natural Products Discovery Center: Release of the First 8490 Sequenced Strains for Exploring Actinobacteria Biosynthetic Diversity.</title>
        <authorList>
            <person name="Kalkreuter E."/>
            <person name="Kautsar S.A."/>
            <person name="Yang D."/>
            <person name="Bader C.D."/>
            <person name="Teijaro C.N."/>
            <person name="Fluegel L."/>
            <person name="Davis C.M."/>
            <person name="Simpson J.R."/>
            <person name="Lauterbach L."/>
            <person name="Steele A.D."/>
            <person name="Gui C."/>
            <person name="Meng S."/>
            <person name="Li G."/>
            <person name="Viehrig K."/>
            <person name="Ye F."/>
            <person name="Su P."/>
            <person name="Kiefer A.F."/>
            <person name="Nichols A."/>
            <person name="Cepeda A.J."/>
            <person name="Yan W."/>
            <person name="Fan B."/>
            <person name="Jiang Y."/>
            <person name="Adhikari A."/>
            <person name="Zheng C.-J."/>
            <person name="Schuster L."/>
            <person name="Cowan T.M."/>
            <person name="Smanski M.J."/>
            <person name="Chevrette M.G."/>
            <person name="De Carvalho L.P.S."/>
            <person name="Shen B."/>
        </authorList>
    </citation>
    <scope>NUCLEOTIDE SEQUENCE [LARGE SCALE GENOMIC DNA]</scope>
    <source>
        <strain evidence="1 2">NPDC077409</strain>
    </source>
</reference>
<dbReference type="Proteomes" id="UP001614338">
    <property type="component" value="Unassembled WGS sequence"/>
</dbReference>
<protein>
    <submittedName>
        <fullName evidence="1">Uncharacterized protein</fullName>
    </submittedName>
</protein>
<dbReference type="EMBL" id="JBITWC010000003">
    <property type="protein sequence ID" value="MFI8748835.1"/>
    <property type="molecule type" value="Genomic_DNA"/>
</dbReference>
<keyword evidence="2" id="KW-1185">Reference proteome</keyword>
<accession>A0ABW8BNP1</accession>
<evidence type="ECO:0000313" key="2">
    <source>
        <dbReference type="Proteomes" id="UP001614338"/>
    </source>
</evidence>
<name>A0ABW8BNP1_9GAMM</name>